<protein>
    <recommendedName>
        <fullName evidence="7">Protein kinase domain-containing protein</fullName>
    </recommendedName>
</protein>
<keyword evidence="6" id="KW-0812">Transmembrane</keyword>
<dbReference type="FunFam" id="1.10.510.10:FF:000021">
    <property type="entry name" value="Serine/threonine protein kinase"/>
    <property type="match status" value="1"/>
</dbReference>
<sequence length="426" mass="47680">ARKITHKNVGKMFDINEEEGTHYITMEYVSGQDLKGLIRQSGKLGIETALSFAKQICEGLSEAHKTGVIHRDLKPSNIMIDREGNVRIMDFGIARSLKERGITGAGVMIGTPDYMSPEQAEAKAVDQRSDIYSLGVILYEMVTGRVPFEGDTALSIAMRHKGEAPKNPKEYNAQIPDDLSHLILKCLEKDKDSRFQSAGELRSELENIERGMPTTDRVIQERKPLTSKEITVTFGLKKLLVPVAVIIALAIITIGVIIWQFLPKKETATLISDKPSVAILPFVDLSPQEDQAYFCDGLADELINRLTKIENLRVPARTSSFSFKGKELDIQEIGGKLDVDNVLEGSIRKSGNRLRVSVQLIKVDDGYPIWSERYERNVEDSFALQDEISLAIIDNLKIELLGKEKTEFVKSHTQNSEAYDLYLKGR</sequence>
<proteinExistence type="predicted"/>
<keyword evidence="5" id="KW-0067">ATP-binding</keyword>
<feature type="transmembrane region" description="Helical" evidence="6">
    <location>
        <begin position="239"/>
        <end position="262"/>
    </location>
</feature>
<dbReference type="Gene3D" id="3.40.50.10070">
    <property type="entry name" value="TolB, N-terminal domain"/>
    <property type="match status" value="1"/>
</dbReference>
<evidence type="ECO:0000256" key="5">
    <source>
        <dbReference type="ARBA" id="ARBA00022840"/>
    </source>
</evidence>
<dbReference type="GO" id="GO:0004674">
    <property type="term" value="F:protein serine/threonine kinase activity"/>
    <property type="evidence" value="ECO:0007669"/>
    <property type="project" value="UniProtKB-KW"/>
</dbReference>
<keyword evidence="4" id="KW-0418">Kinase</keyword>
<evidence type="ECO:0000313" key="8">
    <source>
        <dbReference type="EMBL" id="GAF80597.1"/>
    </source>
</evidence>
<name>X0SXF5_9ZZZZ</name>
<dbReference type="SMART" id="SM00220">
    <property type="entry name" value="S_TKc"/>
    <property type="match status" value="1"/>
</dbReference>
<dbReference type="GO" id="GO:0005524">
    <property type="term" value="F:ATP binding"/>
    <property type="evidence" value="ECO:0007669"/>
    <property type="project" value="UniProtKB-KW"/>
</dbReference>
<accession>X0SXF5</accession>
<evidence type="ECO:0000256" key="4">
    <source>
        <dbReference type="ARBA" id="ARBA00022777"/>
    </source>
</evidence>
<dbReference type="CDD" id="cd14014">
    <property type="entry name" value="STKc_PknB_like"/>
    <property type="match status" value="1"/>
</dbReference>
<evidence type="ECO:0000256" key="6">
    <source>
        <dbReference type="SAM" id="Phobius"/>
    </source>
</evidence>
<dbReference type="InterPro" id="IPR000719">
    <property type="entry name" value="Prot_kinase_dom"/>
</dbReference>
<evidence type="ECO:0000256" key="2">
    <source>
        <dbReference type="ARBA" id="ARBA00022679"/>
    </source>
</evidence>
<feature type="non-terminal residue" evidence="8">
    <location>
        <position position="426"/>
    </location>
</feature>
<feature type="domain" description="Protein kinase" evidence="7">
    <location>
        <begin position="1"/>
        <end position="208"/>
    </location>
</feature>
<keyword evidence="3" id="KW-0547">Nucleotide-binding</keyword>
<organism evidence="8">
    <name type="scientific">marine sediment metagenome</name>
    <dbReference type="NCBI Taxonomy" id="412755"/>
    <lineage>
        <taxon>unclassified sequences</taxon>
        <taxon>metagenomes</taxon>
        <taxon>ecological metagenomes</taxon>
    </lineage>
</organism>
<dbReference type="InterPro" id="IPR008271">
    <property type="entry name" value="Ser/Thr_kinase_AS"/>
</dbReference>
<dbReference type="SUPFAM" id="SSF56112">
    <property type="entry name" value="Protein kinase-like (PK-like)"/>
    <property type="match status" value="1"/>
</dbReference>
<dbReference type="EMBL" id="BARS01005914">
    <property type="protein sequence ID" value="GAF80597.1"/>
    <property type="molecule type" value="Genomic_DNA"/>
</dbReference>
<dbReference type="Pfam" id="PF00069">
    <property type="entry name" value="Pkinase"/>
    <property type="match status" value="1"/>
</dbReference>
<keyword evidence="6" id="KW-0472">Membrane</keyword>
<dbReference type="InterPro" id="IPR011009">
    <property type="entry name" value="Kinase-like_dom_sf"/>
</dbReference>
<comment type="caution">
    <text evidence="8">The sequence shown here is derived from an EMBL/GenBank/DDBJ whole genome shotgun (WGS) entry which is preliminary data.</text>
</comment>
<evidence type="ECO:0000256" key="3">
    <source>
        <dbReference type="ARBA" id="ARBA00022741"/>
    </source>
</evidence>
<reference evidence="8" key="1">
    <citation type="journal article" date="2014" name="Front. Microbiol.">
        <title>High frequency of phylogenetically diverse reductive dehalogenase-homologous genes in deep subseafloor sedimentary metagenomes.</title>
        <authorList>
            <person name="Kawai M."/>
            <person name="Futagami T."/>
            <person name="Toyoda A."/>
            <person name="Takaki Y."/>
            <person name="Nishi S."/>
            <person name="Hori S."/>
            <person name="Arai W."/>
            <person name="Tsubouchi T."/>
            <person name="Morono Y."/>
            <person name="Uchiyama I."/>
            <person name="Ito T."/>
            <person name="Fujiyama A."/>
            <person name="Inagaki F."/>
            <person name="Takami H."/>
        </authorList>
    </citation>
    <scope>NUCLEOTIDE SEQUENCE</scope>
    <source>
        <strain evidence="8">Expedition CK06-06</strain>
    </source>
</reference>
<evidence type="ECO:0000259" key="7">
    <source>
        <dbReference type="PROSITE" id="PS50011"/>
    </source>
</evidence>
<dbReference type="AlphaFoldDB" id="X0SXF5"/>
<keyword evidence="6" id="KW-1133">Transmembrane helix</keyword>
<evidence type="ECO:0000256" key="1">
    <source>
        <dbReference type="ARBA" id="ARBA00022527"/>
    </source>
</evidence>
<keyword evidence="1" id="KW-0723">Serine/threonine-protein kinase</keyword>
<feature type="non-terminal residue" evidence="8">
    <location>
        <position position="1"/>
    </location>
</feature>
<keyword evidence="2" id="KW-0808">Transferase</keyword>
<dbReference type="Gene3D" id="1.10.510.10">
    <property type="entry name" value="Transferase(Phosphotransferase) domain 1"/>
    <property type="match status" value="1"/>
</dbReference>
<dbReference type="PANTHER" id="PTHR43289">
    <property type="entry name" value="MITOGEN-ACTIVATED PROTEIN KINASE KINASE KINASE 20-RELATED"/>
    <property type="match status" value="1"/>
</dbReference>
<dbReference type="PROSITE" id="PS00108">
    <property type="entry name" value="PROTEIN_KINASE_ST"/>
    <property type="match status" value="1"/>
</dbReference>
<dbReference type="PROSITE" id="PS50011">
    <property type="entry name" value="PROTEIN_KINASE_DOM"/>
    <property type="match status" value="1"/>
</dbReference>
<dbReference type="PANTHER" id="PTHR43289:SF34">
    <property type="entry name" value="SERINE_THREONINE-PROTEIN KINASE YBDM-RELATED"/>
    <property type="match status" value="1"/>
</dbReference>
<gene>
    <name evidence="8" type="ORF">S01H1_11595</name>
</gene>